<dbReference type="PANTHER" id="PTHR12526:SF630">
    <property type="entry name" value="GLYCOSYLTRANSFERASE"/>
    <property type="match status" value="1"/>
</dbReference>
<evidence type="ECO:0000259" key="1">
    <source>
        <dbReference type="Pfam" id="PF00534"/>
    </source>
</evidence>
<dbReference type="Pfam" id="PF00534">
    <property type="entry name" value="Glycos_transf_1"/>
    <property type="match status" value="1"/>
</dbReference>
<dbReference type="Proteomes" id="UP000251576">
    <property type="component" value="Unassembled WGS sequence"/>
</dbReference>
<feature type="domain" description="Glycosyl transferase family 1" evidence="1">
    <location>
        <begin position="176"/>
        <end position="337"/>
    </location>
</feature>
<feature type="domain" description="Glycosyltransferase subfamily 4-like N-terminal" evidence="2">
    <location>
        <begin position="14"/>
        <end position="173"/>
    </location>
</feature>
<dbReference type="SUPFAM" id="SSF53756">
    <property type="entry name" value="UDP-Glycosyltransferase/glycogen phosphorylase"/>
    <property type="match status" value="1"/>
</dbReference>
<evidence type="ECO:0000259" key="2">
    <source>
        <dbReference type="Pfam" id="PF13439"/>
    </source>
</evidence>
<gene>
    <name evidence="3" type="ORF">DP202_10980</name>
</gene>
<dbReference type="EMBL" id="QMDH01000016">
    <property type="protein sequence ID" value="RAZ67641.1"/>
    <property type="molecule type" value="Genomic_DNA"/>
</dbReference>
<keyword evidence="3" id="KW-0808">Transferase</keyword>
<evidence type="ECO:0000313" key="4">
    <source>
        <dbReference type="Proteomes" id="UP000251576"/>
    </source>
</evidence>
<accession>A0A330GAQ1</accession>
<evidence type="ECO:0000313" key="3">
    <source>
        <dbReference type="EMBL" id="RAZ67641.1"/>
    </source>
</evidence>
<dbReference type="GO" id="GO:1901135">
    <property type="term" value="P:carbohydrate derivative metabolic process"/>
    <property type="evidence" value="ECO:0007669"/>
    <property type="project" value="UniProtKB-ARBA"/>
</dbReference>
<dbReference type="PANTHER" id="PTHR12526">
    <property type="entry name" value="GLYCOSYLTRANSFERASE"/>
    <property type="match status" value="1"/>
</dbReference>
<reference evidence="3 4" key="1">
    <citation type="submission" date="2018-06" db="EMBL/GenBank/DDBJ databases">
        <title>ACT-28, a chromosomally-encoded AmpC with carbapenemase activity from Enterobacter kobei.</title>
        <authorList>
            <person name="Jousset A.B."/>
            <person name="Oueslati S."/>
            <person name="Bernabeu S."/>
            <person name="Takissian J."/>
            <person name="Creton E."/>
            <person name="Vogel A."/>
            <person name="Cotellon G."/>
            <person name="Bonnin R.A."/>
            <person name="Dortet L."/>
            <person name="Naas T."/>
        </authorList>
    </citation>
    <scope>NUCLEOTIDE SEQUENCE [LARGE SCALE GENOMIC DNA]</scope>
    <source>
        <strain evidence="3 4">99B3</strain>
    </source>
</reference>
<comment type="caution">
    <text evidence="3">The sequence shown here is derived from an EMBL/GenBank/DDBJ whole genome shotgun (WGS) entry which is preliminary data.</text>
</comment>
<dbReference type="AlphaFoldDB" id="A0A330GAQ1"/>
<dbReference type="InterPro" id="IPR001296">
    <property type="entry name" value="Glyco_trans_1"/>
</dbReference>
<dbReference type="InterPro" id="IPR028098">
    <property type="entry name" value="Glyco_trans_4-like_N"/>
</dbReference>
<organism evidence="3 4">
    <name type="scientific">Enterobacter cloacae</name>
    <dbReference type="NCBI Taxonomy" id="550"/>
    <lineage>
        <taxon>Bacteria</taxon>
        <taxon>Pseudomonadati</taxon>
        <taxon>Pseudomonadota</taxon>
        <taxon>Gammaproteobacteria</taxon>
        <taxon>Enterobacterales</taxon>
        <taxon>Enterobacteriaceae</taxon>
        <taxon>Enterobacter</taxon>
        <taxon>Enterobacter cloacae complex</taxon>
    </lineage>
</organism>
<dbReference type="Pfam" id="PF13439">
    <property type="entry name" value="Glyco_transf_4"/>
    <property type="match status" value="1"/>
</dbReference>
<dbReference type="GO" id="GO:0016757">
    <property type="term" value="F:glycosyltransferase activity"/>
    <property type="evidence" value="ECO:0007669"/>
    <property type="project" value="InterPro"/>
</dbReference>
<name>A0A330GAQ1_ENTCL</name>
<sequence length="362" mass="41116">MKIAHVVVASELAGAQQIILDILSNINNENIEKYVICGELHDGSNDFITSFENANVSIISVPELKRNIGRCDINAFLKLYKIFKEHKFDIVHTNSTKPAIVARTAAKLAGVKNVIHTVHGIAFHKKVPFPLRLTYWSIEYFSALFGNYNVSVNKFYKRFYPFINTPVIHNGINFKKFNFNKKQNDFINLAFMARLDEQKNPLEFLNAAKLVKQQYSGSRKIKFTLAGDGPLMNDCLEFINSNDMKDYVDVRGWIRDKSDFYNSVDILCQPSNWEAFGLVFVEAAYFEIPSIGKAVEGVPEVIDSSITGYTYNGGAEEMSNIMIKYIESPQLIKDHGVAAKRNALEKFSLDLMVDKYKKLYGL</sequence>
<proteinExistence type="predicted"/>
<dbReference type="Gene3D" id="3.40.50.2000">
    <property type="entry name" value="Glycogen Phosphorylase B"/>
    <property type="match status" value="2"/>
</dbReference>
<protein>
    <submittedName>
        <fullName evidence="3">Glycosyltransferase family 1 protein</fullName>
    </submittedName>
</protein>